<accession>A0A1Q9DXX9</accession>
<keyword evidence="3" id="KW-1185">Reference proteome</keyword>
<dbReference type="OrthoDB" id="445946at2759"/>
<gene>
    <name evidence="2" type="ORF">AK812_SmicGene17335</name>
</gene>
<comment type="caution">
    <text evidence="2">The sequence shown here is derived from an EMBL/GenBank/DDBJ whole genome shotgun (WGS) entry which is preliminary data.</text>
</comment>
<name>A0A1Q9DXX9_SYMMI</name>
<evidence type="ECO:0000313" key="3">
    <source>
        <dbReference type="Proteomes" id="UP000186817"/>
    </source>
</evidence>
<dbReference type="EMBL" id="LSRX01000341">
    <property type="protein sequence ID" value="OLQ00041.1"/>
    <property type="molecule type" value="Genomic_DNA"/>
</dbReference>
<evidence type="ECO:0000313" key="2">
    <source>
        <dbReference type="EMBL" id="OLQ00041.1"/>
    </source>
</evidence>
<sequence length="938" mass="100965">MPSDAPTAKTVLLCREDCGTFFSLGSDVHCLFYKPAGVELSTPDPVECFQALADHAAMTGRKFEAGYAAAFESFTEVLASRKEGLGGNWFTAPGESSKDAFMRRLKKSDPAYDIYAAYAEEHEERWKAAKALSMDEAIAQMPEIERKYQIECEEYSSVLFGVNDDMAAAGKLEQEQLAKLGDVGELEGKLSSGEIVAISPSGSLMEVGEVSKALDEIDSIRDKTVDMVMATKLPALEKRLAAEMTLKQSRGKPALSLTEPAMLLVWSFVDSHDSSGREAKKNMDSLQAAERQRRERSSARLAPPGGWPRWMRERLMIQEDLDFITVDLPAREDRPDEASASDAALVQAKIAGSRSIGHVLAAFLKWSYLGGWYLAFRIDKSKSWGKCDNIDSLDSLHAATALHRLARLGARRAGSAEAKGVGGCAFVSDPVRSALVKRLAQPEAGCITCTRPVFACAWAERGLGKDTVPHCTSVLVPCADSAVGFSGQGLKGHQLATALHSLAKLEAAGLVQLQSEEPQRLLEAMDTILIADGLAKLQIRDDAVFTSLATALRAHITAGELGVREVRHAASAFSLLGFVDAKLAGALMNWLSPRLESCGGDDLSALAYSLSRAEVAKSAHRSFFGALRGEVPRRLATGELSAKESASLLVSFSQAPVAAHVTVASGFRDFAKQAGLLEPEARSPSALNGQPRFEGSNGLDTVHAVPSVQGDRATQLAPMLSPRQLARLAVGFGEGKALTRASAFSAPDVLRVLAGFDAANVQHPGCILPAKPGMSCPLLCRELLALLQLWPRLPPALRVAELPDSLMKHLRGRLEKGSRGVGWYAPAELATELIEWLPASRALTDRGEGLTGLTLSLAAVNSFAAELFQCNRIYHQSPAPRHGRAPRPRFHGPAATTAAVPEMAKQAKQLKSKHLWALLWPALRGPQHQRCGRGCWPP</sequence>
<organism evidence="2 3">
    <name type="scientific">Symbiodinium microadriaticum</name>
    <name type="common">Dinoflagellate</name>
    <name type="synonym">Zooxanthella microadriatica</name>
    <dbReference type="NCBI Taxonomy" id="2951"/>
    <lineage>
        <taxon>Eukaryota</taxon>
        <taxon>Sar</taxon>
        <taxon>Alveolata</taxon>
        <taxon>Dinophyceae</taxon>
        <taxon>Suessiales</taxon>
        <taxon>Symbiodiniaceae</taxon>
        <taxon>Symbiodinium</taxon>
    </lineage>
</organism>
<protein>
    <submittedName>
        <fullName evidence="2">Uncharacterized protein</fullName>
    </submittedName>
</protein>
<proteinExistence type="predicted"/>
<reference evidence="2 3" key="1">
    <citation type="submission" date="2016-02" db="EMBL/GenBank/DDBJ databases">
        <title>Genome analysis of coral dinoflagellate symbionts highlights evolutionary adaptations to a symbiotic lifestyle.</title>
        <authorList>
            <person name="Aranda M."/>
            <person name="Li Y."/>
            <person name="Liew Y.J."/>
            <person name="Baumgarten S."/>
            <person name="Simakov O."/>
            <person name="Wilson M."/>
            <person name="Piel J."/>
            <person name="Ashoor H."/>
            <person name="Bougouffa S."/>
            <person name="Bajic V.B."/>
            <person name="Ryu T."/>
            <person name="Ravasi T."/>
            <person name="Bayer T."/>
            <person name="Micklem G."/>
            <person name="Kim H."/>
            <person name="Bhak J."/>
            <person name="Lajeunesse T.C."/>
            <person name="Voolstra C.R."/>
        </authorList>
    </citation>
    <scope>NUCLEOTIDE SEQUENCE [LARGE SCALE GENOMIC DNA]</scope>
    <source>
        <strain evidence="2 3">CCMP2467</strain>
    </source>
</reference>
<dbReference type="AlphaFoldDB" id="A0A1Q9DXX9"/>
<feature type="region of interest" description="Disordered" evidence="1">
    <location>
        <begin position="276"/>
        <end position="302"/>
    </location>
</feature>
<evidence type="ECO:0000256" key="1">
    <source>
        <dbReference type="SAM" id="MobiDB-lite"/>
    </source>
</evidence>
<dbReference type="Proteomes" id="UP000186817">
    <property type="component" value="Unassembled WGS sequence"/>
</dbReference>